<feature type="region of interest" description="Disordered" evidence="1">
    <location>
        <begin position="332"/>
        <end position="390"/>
    </location>
</feature>
<keyword evidence="3" id="KW-1185">Reference proteome</keyword>
<organism evidence="2 3">
    <name type="scientific">Stylonychia lemnae</name>
    <name type="common">Ciliate</name>
    <dbReference type="NCBI Taxonomy" id="5949"/>
    <lineage>
        <taxon>Eukaryota</taxon>
        <taxon>Sar</taxon>
        <taxon>Alveolata</taxon>
        <taxon>Ciliophora</taxon>
        <taxon>Intramacronucleata</taxon>
        <taxon>Spirotrichea</taxon>
        <taxon>Stichotrichia</taxon>
        <taxon>Sporadotrichida</taxon>
        <taxon>Oxytrichidae</taxon>
        <taxon>Stylonychinae</taxon>
        <taxon>Stylonychia</taxon>
    </lineage>
</organism>
<dbReference type="Proteomes" id="UP000039865">
    <property type="component" value="Unassembled WGS sequence"/>
</dbReference>
<evidence type="ECO:0000256" key="1">
    <source>
        <dbReference type="SAM" id="MobiDB-lite"/>
    </source>
</evidence>
<protein>
    <submittedName>
        <fullName evidence="2">Uncharacterized protein</fullName>
    </submittedName>
</protein>
<dbReference type="EMBL" id="CCKQ01010023">
    <property type="protein sequence ID" value="CDW81517.1"/>
    <property type="molecule type" value="Genomic_DNA"/>
</dbReference>
<dbReference type="InParanoid" id="A0A078AJ63"/>
<accession>A0A078AJ63</accession>
<name>A0A078AJ63_STYLE</name>
<reference evidence="2 3" key="1">
    <citation type="submission" date="2014-06" db="EMBL/GenBank/DDBJ databases">
        <authorList>
            <person name="Swart Estienne"/>
        </authorList>
    </citation>
    <scope>NUCLEOTIDE SEQUENCE [LARGE SCALE GENOMIC DNA]</scope>
    <source>
        <strain evidence="2 3">130c</strain>
    </source>
</reference>
<feature type="compositionally biased region" description="Polar residues" evidence="1">
    <location>
        <begin position="337"/>
        <end position="358"/>
    </location>
</feature>
<feature type="region of interest" description="Disordered" evidence="1">
    <location>
        <begin position="427"/>
        <end position="580"/>
    </location>
</feature>
<evidence type="ECO:0000313" key="2">
    <source>
        <dbReference type="EMBL" id="CDW81517.1"/>
    </source>
</evidence>
<gene>
    <name evidence="2" type="primary">Contig13978.g14916</name>
    <name evidence="2" type="ORF">STYLEM_10536</name>
</gene>
<dbReference type="AlphaFoldDB" id="A0A078AJ63"/>
<proteinExistence type="predicted"/>
<feature type="compositionally biased region" description="Polar residues" evidence="1">
    <location>
        <begin position="462"/>
        <end position="476"/>
    </location>
</feature>
<feature type="compositionally biased region" description="Polar residues" evidence="1">
    <location>
        <begin position="551"/>
        <end position="573"/>
    </location>
</feature>
<feature type="compositionally biased region" description="Low complexity" evidence="1">
    <location>
        <begin position="531"/>
        <end position="550"/>
    </location>
</feature>
<feature type="compositionally biased region" description="Low complexity" evidence="1">
    <location>
        <begin position="427"/>
        <end position="457"/>
    </location>
</feature>
<feature type="compositionally biased region" description="Polar residues" evidence="1">
    <location>
        <begin position="375"/>
        <end position="390"/>
    </location>
</feature>
<feature type="compositionally biased region" description="Polar residues" evidence="1">
    <location>
        <begin position="484"/>
        <end position="516"/>
    </location>
</feature>
<evidence type="ECO:0000313" key="3">
    <source>
        <dbReference type="Proteomes" id="UP000039865"/>
    </source>
</evidence>
<sequence length="785" mass="89370">MFKRFFDFLSSSNSNNQANNTSNQTKQAPALLQVSPLAEVEQALKLHQKETLEHQILSNLKTLCQQVEQTIENGGKFFGKGVFKLFDFVKDSLPEKEITQLRYYNRRSFQVFDKYVQLREVNKELNDHMRQLILGISSKDYAPLKDLILKGAEKGFDDSMAKYKQCKNIENNYQDGVEKVADFFDLIYEKFEKEIDAFFDQREGDVTEASSFYKLKTKFLDRKLKGLQQLVVKQNFEIANAKTFYKQEVTMLQSEIGDIKKDFSQTLIDVKSSIINCGFPGEDDAQSIPDVEYTNNSVDDINLQQQIEEEKFSTISKTSFLNINTTNLQNQNFTNQSQYGGMNGSSDIHSNQLTQRSRNSTHKYDQDSSYRKNKSTISKNSDLNYDTGSNYYMDSRRKELTSSSNLTIESKKPPLRTTYTFNHNYYQQQQQQQQPAQQQVVNQHNTNGAATTASGTNRDSHNQSQELNSSRQSKNSRGSRHANRQCNSAMYNNNYGQTYQTTKNINPNDSQSSNNLVGGAFRRHRGSGQTNNPNNNSNLSNGNSSQNNSNIFYSRRSTQKSTRATDRQNMSKQDSLKKIIPPSTVQIQQTVSDEDFSNILGGATYSKTQTVEVMSECSQQEEETIKTLTSQLNNQDVKVTSDNQKQRSTFHNIFSMPNPLPDNNDLRIPFKSFVDISNNQNTSIHGNNNFDKSIEERTSSMKRVQSSGILPQLNSHNLTMTEVALDASGKVTTTKHAKKISKFSLTFCNTSPVDSRDCSRERSSTLLSQMMHQQSLQINNKEASV</sequence>